<dbReference type="AlphaFoldDB" id="A0A485BJF5"/>
<evidence type="ECO:0000256" key="1">
    <source>
        <dbReference type="SAM" id="SignalP"/>
    </source>
</evidence>
<evidence type="ECO:0008006" key="4">
    <source>
        <dbReference type="Google" id="ProtNLM"/>
    </source>
</evidence>
<evidence type="ECO:0000313" key="3">
    <source>
        <dbReference type="Proteomes" id="UP000332594"/>
    </source>
</evidence>
<sequence>MKLSLIVITLAAALSGLTAAIAEPPPAAPLPPLSATPPSQQPISVAEGKVRRLLINPFGEVDGLQLESGVVVAFPPHMGARLAAEAAPGQSVRISGFMETAKRVKAESIINVATGQALVDRPPTVEDEGIPPHLRANTLQRFEVSGSIDTVLTGPRGEINGAILNDGSIVHFPPGSLQRSLEAGMPFAAAGLGTRNQYGQALEAVSVGATLSSLQPLYRGEP</sequence>
<evidence type="ECO:0000313" key="2">
    <source>
        <dbReference type="EMBL" id="VFS73051.1"/>
    </source>
</evidence>
<gene>
    <name evidence="2" type="ORF">NCTC13038_02919</name>
</gene>
<reference evidence="2 3" key="1">
    <citation type="submission" date="2019-03" db="EMBL/GenBank/DDBJ databases">
        <authorList>
            <consortium name="Pathogen Informatics"/>
        </authorList>
    </citation>
    <scope>NUCLEOTIDE SEQUENCE [LARGE SCALE GENOMIC DNA]</scope>
    <source>
        <strain evidence="2 3">NCTC13038</strain>
    </source>
</reference>
<name>A0A485BJF5_RAOTE</name>
<organism evidence="2 3">
    <name type="scientific">Raoultella terrigena</name>
    <name type="common">Klebsiella terrigena</name>
    <dbReference type="NCBI Taxonomy" id="577"/>
    <lineage>
        <taxon>Bacteria</taxon>
        <taxon>Pseudomonadati</taxon>
        <taxon>Pseudomonadota</taxon>
        <taxon>Gammaproteobacteria</taxon>
        <taxon>Enterobacterales</taxon>
        <taxon>Enterobacteriaceae</taxon>
        <taxon>Klebsiella/Raoultella group</taxon>
        <taxon>Raoultella</taxon>
    </lineage>
</organism>
<accession>A0A485BJF5</accession>
<feature type="chain" id="PRO_5019725608" description="Secreted protein" evidence="1">
    <location>
        <begin position="23"/>
        <end position="222"/>
    </location>
</feature>
<dbReference type="RefSeq" id="WP_134526187.1">
    <property type="nucleotide sequence ID" value="NZ_BJNO01000001.1"/>
</dbReference>
<dbReference type="EMBL" id="CAADJG010000002">
    <property type="protein sequence ID" value="VFS73051.1"/>
    <property type="molecule type" value="Genomic_DNA"/>
</dbReference>
<dbReference type="Proteomes" id="UP000332594">
    <property type="component" value="Unassembled WGS sequence"/>
</dbReference>
<proteinExistence type="predicted"/>
<keyword evidence="1" id="KW-0732">Signal</keyword>
<feature type="signal peptide" evidence="1">
    <location>
        <begin position="1"/>
        <end position="22"/>
    </location>
</feature>
<protein>
    <recommendedName>
        <fullName evidence="4">Secreted protein</fullName>
    </recommendedName>
</protein>